<dbReference type="GO" id="GO:0005576">
    <property type="term" value="C:extracellular region"/>
    <property type="evidence" value="ECO:0007669"/>
    <property type="project" value="UniProtKB-SubCell"/>
</dbReference>
<protein>
    <submittedName>
        <fullName evidence="9">Calcium-binding protein</fullName>
    </submittedName>
</protein>
<comment type="subcellular location">
    <subcellularLocation>
        <location evidence="1">Membrane</location>
    </subcellularLocation>
    <subcellularLocation>
        <location evidence="2">Secreted</location>
    </subcellularLocation>
</comment>
<evidence type="ECO:0000256" key="8">
    <source>
        <dbReference type="SAM" id="MobiDB-lite"/>
    </source>
</evidence>
<dbReference type="InterPro" id="IPR003995">
    <property type="entry name" value="RTX_toxin_determinant-A"/>
</dbReference>
<feature type="region of interest" description="Disordered" evidence="8">
    <location>
        <begin position="573"/>
        <end position="608"/>
    </location>
</feature>
<dbReference type="GO" id="GO:0005509">
    <property type="term" value="F:calcium ion binding"/>
    <property type="evidence" value="ECO:0007669"/>
    <property type="project" value="InterPro"/>
</dbReference>
<reference evidence="10" key="1">
    <citation type="submission" date="2018-09" db="EMBL/GenBank/DDBJ databases">
        <title>Paracoccus onubensis nov. sp. a moderate halophilic bacterium isolated from Gruta de las Maravillas (Aracena, Spain).</title>
        <authorList>
            <person name="Jurado V."/>
            <person name="Gutierrez-Patricio S."/>
            <person name="Gonzalez-Pimentel J.L."/>
            <person name="Miller A.Z."/>
            <person name="Laiz L."/>
            <person name="Saiz-Jimenez C."/>
        </authorList>
    </citation>
    <scope>NUCLEOTIDE SEQUENCE [LARGE SCALE GENOMIC DNA]</scope>
    <source>
        <strain evidence="10">DSM 26381</strain>
    </source>
</reference>
<dbReference type="PRINTS" id="PR00313">
    <property type="entry name" value="CABNDNGRPT"/>
</dbReference>
<sequence>MRGQDMVAYRLVATYGAAPTRWTTNITDLTLALVDGRVILTVTTQPGGGLSSFAISDPGQPLQLVDNLPYLSGLTYRATPRTSVLALEGGTQLYQLGLGGAEPFASPLDGSGDLGGFARLFNPAQIGTRLTELGHFSTPSGDFIYSARIGEAAISVRKLLGDGQLGNVSTLRLNSTLVPEGASLDRIIAVDLGSQKILVAISGLGNFISTHLVGADGSLGAGALHGGAIGTGFNTPTAVEAVRTAGATFLVMAAQGSSSLSVFQLQADGRLIARDHVIDELTTRFQSVTALATAEIDGRAFVFAGGRDGGISVFTLQPDGRLLHLTTIADSHDMTLAHVTAIEARAMDGRIALFVASGTEPGITQLVFDPGAIGFTGIAAAGSPTGTDGNDLMMSRPGTIWMGGGPGDDILIATSESIALLGGPGADVFVAANFKGRIAIRDYEVGIDRLDLSQLGMVRSTWQLRFVPQSYGVKIFYGEAVIDIFSKGGRTLGPADFGNDLFAITHYNLPPLDPAKIAPSDTPSTIGRYHFGGTGHDVIQGGQGSDFISGGPGNDRIFGFAGHDTINGDQGNDMLRGHAGNDSLSGGPGRDTLFGDQGNDTLRGGAGPDLLYGGPGDDLLMGEEGNDTLYGGAGHDTLIGGRGNDTLHGQAGNDLLQDMQGNNVLIGGGGHDTLIAGPGNDKLHGGAGRDSLVGGNGNDLLEGGAGNDRLFGGGGRDTLLGGGGNDYMDGGPGNDRMLGGAGNDRMFGGQGND</sequence>
<evidence type="ECO:0000256" key="7">
    <source>
        <dbReference type="ARBA" id="ARBA00023136"/>
    </source>
</evidence>
<feature type="non-terminal residue" evidence="9">
    <location>
        <position position="753"/>
    </location>
</feature>
<dbReference type="Gene3D" id="2.150.10.10">
    <property type="entry name" value="Serralysin-like metalloprotease, C-terminal"/>
    <property type="match status" value="5"/>
</dbReference>
<dbReference type="Proteomes" id="UP000283587">
    <property type="component" value="Unassembled WGS sequence"/>
</dbReference>
<keyword evidence="5" id="KW-0677">Repeat</keyword>
<dbReference type="InterPro" id="IPR015943">
    <property type="entry name" value="WD40/YVTN_repeat-like_dom_sf"/>
</dbReference>
<dbReference type="InterPro" id="IPR050557">
    <property type="entry name" value="RTX_toxin/Mannuronan_C5-epim"/>
</dbReference>
<evidence type="ECO:0000256" key="2">
    <source>
        <dbReference type="ARBA" id="ARBA00004613"/>
    </source>
</evidence>
<dbReference type="PANTHER" id="PTHR38340">
    <property type="entry name" value="S-LAYER PROTEIN"/>
    <property type="match status" value="1"/>
</dbReference>
<keyword evidence="6" id="KW-0843">Virulence</keyword>
<proteinExistence type="predicted"/>
<dbReference type="PROSITE" id="PS00330">
    <property type="entry name" value="HEMOLYSIN_CALCIUM"/>
    <property type="match status" value="7"/>
</dbReference>
<dbReference type="EMBL" id="QZEW01000078">
    <property type="protein sequence ID" value="RJL08192.1"/>
    <property type="molecule type" value="Genomic_DNA"/>
</dbReference>
<feature type="region of interest" description="Disordered" evidence="8">
    <location>
        <begin position="730"/>
        <end position="753"/>
    </location>
</feature>
<name>A0A419A3V4_9RHOB</name>
<dbReference type="GO" id="GO:0090729">
    <property type="term" value="F:toxin activity"/>
    <property type="evidence" value="ECO:0007669"/>
    <property type="project" value="UniProtKB-KW"/>
</dbReference>
<dbReference type="PRINTS" id="PR01488">
    <property type="entry name" value="RTXTOXINA"/>
</dbReference>
<evidence type="ECO:0000313" key="10">
    <source>
        <dbReference type="Proteomes" id="UP000283587"/>
    </source>
</evidence>
<evidence type="ECO:0000256" key="6">
    <source>
        <dbReference type="ARBA" id="ARBA00023026"/>
    </source>
</evidence>
<dbReference type="Gene3D" id="2.130.10.10">
    <property type="entry name" value="YVTN repeat-like/Quinoprotein amine dehydrogenase"/>
    <property type="match status" value="1"/>
</dbReference>
<organism evidence="9 10">
    <name type="scientific">Paracoccus siganidrum</name>
    <dbReference type="NCBI Taxonomy" id="1276757"/>
    <lineage>
        <taxon>Bacteria</taxon>
        <taxon>Pseudomonadati</taxon>
        <taxon>Pseudomonadota</taxon>
        <taxon>Alphaproteobacteria</taxon>
        <taxon>Rhodobacterales</taxon>
        <taxon>Paracoccaceae</taxon>
        <taxon>Paracoccus</taxon>
    </lineage>
</organism>
<gene>
    <name evidence="9" type="ORF">D3P05_16475</name>
</gene>
<dbReference type="Pfam" id="PF00353">
    <property type="entry name" value="HemolysinCabind"/>
    <property type="match status" value="5"/>
</dbReference>
<keyword evidence="10" id="KW-1185">Reference proteome</keyword>
<keyword evidence="3" id="KW-0964">Secreted</keyword>
<evidence type="ECO:0000256" key="1">
    <source>
        <dbReference type="ARBA" id="ARBA00004370"/>
    </source>
</evidence>
<keyword evidence="4" id="KW-0800">Toxin</keyword>
<evidence type="ECO:0000313" key="9">
    <source>
        <dbReference type="EMBL" id="RJL08192.1"/>
    </source>
</evidence>
<evidence type="ECO:0000256" key="4">
    <source>
        <dbReference type="ARBA" id="ARBA00022656"/>
    </source>
</evidence>
<dbReference type="GO" id="GO:0016020">
    <property type="term" value="C:membrane"/>
    <property type="evidence" value="ECO:0007669"/>
    <property type="project" value="UniProtKB-SubCell"/>
</dbReference>
<keyword evidence="7" id="KW-0472">Membrane</keyword>
<dbReference type="AlphaFoldDB" id="A0A419A3V4"/>
<accession>A0A419A3V4</accession>
<dbReference type="PANTHER" id="PTHR38340:SF1">
    <property type="entry name" value="S-LAYER PROTEIN"/>
    <property type="match status" value="1"/>
</dbReference>
<evidence type="ECO:0000256" key="3">
    <source>
        <dbReference type="ARBA" id="ARBA00022525"/>
    </source>
</evidence>
<dbReference type="InterPro" id="IPR018511">
    <property type="entry name" value="Hemolysin-typ_Ca-bd_CS"/>
</dbReference>
<evidence type="ECO:0000256" key="5">
    <source>
        <dbReference type="ARBA" id="ARBA00022737"/>
    </source>
</evidence>
<dbReference type="InterPro" id="IPR001343">
    <property type="entry name" value="Hemolysn_Ca-bd"/>
</dbReference>
<dbReference type="OrthoDB" id="9342475at2"/>
<dbReference type="RefSeq" id="WP_147393119.1">
    <property type="nucleotide sequence ID" value="NZ_QZEW01000078.1"/>
</dbReference>
<dbReference type="SUPFAM" id="SSF51120">
    <property type="entry name" value="beta-Roll"/>
    <property type="match status" value="3"/>
</dbReference>
<dbReference type="InterPro" id="IPR011049">
    <property type="entry name" value="Serralysin-like_metalloprot_C"/>
</dbReference>
<comment type="caution">
    <text evidence="9">The sequence shown here is derived from an EMBL/GenBank/DDBJ whole genome shotgun (WGS) entry which is preliminary data.</text>
</comment>